<keyword evidence="4" id="KW-1185">Reference proteome</keyword>
<dbReference type="Gene3D" id="3.90.950.20">
    <property type="entry name" value="CinA-like"/>
    <property type="match status" value="1"/>
</dbReference>
<evidence type="ECO:0000313" key="4">
    <source>
        <dbReference type="Proteomes" id="UP000596248"/>
    </source>
</evidence>
<dbReference type="InterPro" id="IPR008136">
    <property type="entry name" value="CinA_C"/>
</dbReference>
<dbReference type="Gene3D" id="3.30.70.2860">
    <property type="match status" value="1"/>
</dbReference>
<dbReference type="EMBL" id="CP069127">
    <property type="protein sequence ID" value="QRG65421.1"/>
    <property type="molecule type" value="Genomic_DNA"/>
</dbReference>
<evidence type="ECO:0000259" key="2">
    <source>
        <dbReference type="SMART" id="SM00852"/>
    </source>
</evidence>
<dbReference type="InterPro" id="IPR036653">
    <property type="entry name" value="CinA-like_C"/>
</dbReference>
<evidence type="ECO:0000256" key="1">
    <source>
        <dbReference type="HAMAP-Rule" id="MF_00226"/>
    </source>
</evidence>
<dbReference type="InterPro" id="IPR036425">
    <property type="entry name" value="MoaB/Mog-like_dom_sf"/>
</dbReference>
<dbReference type="CDD" id="cd00885">
    <property type="entry name" value="cinA"/>
    <property type="match status" value="1"/>
</dbReference>
<dbReference type="NCBIfam" id="TIGR00200">
    <property type="entry name" value="cinA_nterm"/>
    <property type="match status" value="1"/>
</dbReference>
<evidence type="ECO:0000313" key="3">
    <source>
        <dbReference type="EMBL" id="QRG65421.1"/>
    </source>
</evidence>
<dbReference type="NCBIfam" id="TIGR00177">
    <property type="entry name" value="molyb_syn"/>
    <property type="match status" value="1"/>
</dbReference>
<dbReference type="SUPFAM" id="SSF53218">
    <property type="entry name" value="Molybdenum cofactor biosynthesis proteins"/>
    <property type="match status" value="1"/>
</dbReference>
<dbReference type="NCBIfam" id="NF001813">
    <property type="entry name" value="PRK00549.1"/>
    <property type="match status" value="1"/>
</dbReference>
<dbReference type="PANTHER" id="PTHR13939:SF0">
    <property type="entry name" value="NMN AMIDOHYDROLASE-LIKE PROTEIN YFAY"/>
    <property type="match status" value="1"/>
</dbReference>
<feature type="domain" description="MoaB/Mog" evidence="2">
    <location>
        <begin position="4"/>
        <end position="171"/>
    </location>
</feature>
<dbReference type="HAMAP" id="MF_00226_B">
    <property type="entry name" value="CinA_B"/>
    <property type="match status" value="1"/>
</dbReference>
<protein>
    <recommendedName>
        <fullName evidence="1">Putative competence-damage inducible protein</fullName>
    </recommendedName>
</protein>
<comment type="similarity">
    <text evidence="1">Belongs to the CinA family.</text>
</comment>
<dbReference type="NCBIfam" id="TIGR00199">
    <property type="entry name" value="PncC_domain"/>
    <property type="match status" value="1"/>
</dbReference>
<dbReference type="Pfam" id="PF02464">
    <property type="entry name" value="CinA"/>
    <property type="match status" value="1"/>
</dbReference>
<dbReference type="SMART" id="SM00852">
    <property type="entry name" value="MoCF_biosynth"/>
    <property type="match status" value="1"/>
</dbReference>
<reference evidence="3 4" key="1">
    <citation type="submission" date="2021-01" db="EMBL/GenBank/DDBJ databases">
        <title>Identification of strong promoters based on the transcriptome of Brevibacillus choshinensis.</title>
        <authorList>
            <person name="Yao D."/>
            <person name="Zhang K."/>
            <person name="Wu J."/>
        </authorList>
    </citation>
    <scope>NUCLEOTIDE SEQUENCE [LARGE SCALE GENOMIC DNA]</scope>
    <source>
        <strain evidence="3 4">HPD31-SP3</strain>
    </source>
</reference>
<dbReference type="InterPro" id="IPR008135">
    <property type="entry name" value="Competence-induced_CinA"/>
</dbReference>
<dbReference type="RefSeq" id="WP_203254935.1">
    <property type="nucleotide sequence ID" value="NZ_CP069127.1"/>
</dbReference>
<dbReference type="InterPro" id="IPR041424">
    <property type="entry name" value="CinA_KH"/>
</dbReference>
<organism evidence="3 4">
    <name type="scientific">Brevibacillus choshinensis</name>
    <dbReference type="NCBI Taxonomy" id="54911"/>
    <lineage>
        <taxon>Bacteria</taxon>
        <taxon>Bacillati</taxon>
        <taxon>Bacillota</taxon>
        <taxon>Bacilli</taxon>
        <taxon>Bacillales</taxon>
        <taxon>Paenibacillaceae</taxon>
        <taxon>Brevibacillus</taxon>
    </lineage>
</organism>
<dbReference type="Pfam" id="PF00994">
    <property type="entry name" value="MoCF_biosynth"/>
    <property type="match status" value="1"/>
</dbReference>
<dbReference type="Pfam" id="PF18146">
    <property type="entry name" value="CinA_KH"/>
    <property type="match status" value="1"/>
</dbReference>
<gene>
    <name evidence="1" type="primary">cinA</name>
    <name evidence="3" type="ORF">JNE38_17520</name>
</gene>
<proteinExistence type="inferred from homology"/>
<dbReference type="Proteomes" id="UP000596248">
    <property type="component" value="Chromosome"/>
</dbReference>
<dbReference type="InterPro" id="IPR050101">
    <property type="entry name" value="CinA"/>
</dbReference>
<name>A0ABX7FJB6_BRECH</name>
<dbReference type="PIRSF" id="PIRSF006728">
    <property type="entry name" value="CinA"/>
    <property type="match status" value="1"/>
</dbReference>
<sequence length="414" mass="44779">MRAEIIAVGTELLLGQIANTNAQFLSQKLAEIGVGVYFHTVVGDNTERLLQVIRLAAQRSDLVIFSGGLGPTQDDLTKETVAEHVGVGLVTDSPAMQRIEDFFLQRGIVMTENNRKQALVLEGSHVFSNDFGMAPGMAVRHDSTTFVLLPGPPSELYPMVERYVMPYLVNLLPERQVFHSRVFRFYGIGESALEEKLIDLIEMQDNPTIAPYAKEFEVTLRVTARAASAVEGEALILPVEKEIRDRVGQYIYGTGEDSSLHEVLVTELIKRNETIACAESCTGGTVASLITSVPGSSSAFHGGVVCYTNEVKNQVLGVPAEVLETDGAVSEKTAQLLAENVRAKLGTTYGISVTGVAGPDPSEGKPVGLVYVGIAAEGLPTVVKELRLAGRRQAIVGRAAKFALFYALQMQKER</sequence>
<dbReference type="Gene3D" id="3.40.980.10">
    <property type="entry name" value="MoaB/Mog-like domain"/>
    <property type="match status" value="1"/>
</dbReference>
<dbReference type="PANTHER" id="PTHR13939">
    <property type="entry name" value="NICOTINAMIDE-NUCLEOTIDE AMIDOHYDROLASE PNCC"/>
    <property type="match status" value="1"/>
</dbReference>
<dbReference type="SUPFAM" id="SSF142433">
    <property type="entry name" value="CinA-like"/>
    <property type="match status" value="1"/>
</dbReference>
<accession>A0ABX7FJB6</accession>
<dbReference type="InterPro" id="IPR001453">
    <property type="entry name" value="MoaB/Mog_dom"/>
</dbReference>